<dbReference type="AlphaFoldDB" id="A0A193LCA5"/>
<dbReference type="Proteomes" id="UP000092695">
    <property type="component" value="Chromosome"/>
</dbReference>
<dbReference type="KEGG" id="woc:BA177_01250"/>
<protein>
    <recommendedName>
        <fullName evidence="1">Peptidase S26 domain-containing protein</fullName>
    </recommendedName>
</protein>
<dbReference type="Gene3D" id="2.10.109.10">
    <property type="entry name" value="Umud Fragment, subunit A"/>
    <property type="match status" value="1"/>
</dbReference>
<keyword evidence="3" id="KW-1185">Reference proteome</keyword>
<dbReference type="SUPFAM" id="SSF51306">
    <property type="entry name" value="LexA/Signal peptidase"/>
    <property type="match status" value="1"/>
</dbReference>
<evidence type="ECO:0000313" key="3">
    <source>
        <dbReference type="Proteomes" id="UP000092695"/>
    </source>
</evidence>
<reference evidence="2 3" key="1">
    <citation type="submission" date="2016-06" db="EMBL/GenBank/DDBJ databases">
        <title>Complete genome sequence of a deep-branching marine Gamma Proteobacterium Woeseia oceani type strain XK5.</title>
        <authorList>
            <person name="Mu D."/>
            <person name="Du Z."/>
        </authorList>
    </citation>
    <scope>NUCLEOTIDE SEQUENCE [LARGE SCALE GENOMIC DNA]</scope>
    <source>
        <strain evidence="2 3">XK5</strain>
    </source>
</reference>
<organism evidence="2 3">
    <name type="scientific">Woeseia oceani</name>
    <dbReference type="NCBI Taxonomy" id="1548547"/>
    <lineage>
        <taxon>Bacteria</taxon>
        <taxon>Pseudomonadati</taxon>
        <taxon>Pseudomonadota</taxon>
        <taxon>Gammaproteobacteria</taxon>
        <taxon>Woeseiales</taxon>
        <taxon>Woeseiaceae</taxon>
        <taxon>Woeseia</taxon>
    </lineage>
</organism>
<sequence length="154" mass="17238">MLLLPMLVLLIADRLIAPHYRLAVNESDSLPGTVFLVKTGVLPRCGPVMGEHVQIQMRRDARWYSGMRLLKVAKGCPGDRIRLEGRKVYVNDWFAGEALPMLEDGTPMAMVSAGVIPEGRYYLWASHPSSFDSRYAEFSLIADQQIIGTATRIF</sequence>
<dbReference type="InterPro" id="IPR036286">
    <property type="entry name" value="LexA/Signal_pep-like_sf"/>
</dbReference>
<accession>A0A193LCA5</accession>
<dbReference type="InterPro" id="IPR019533">
    <property type="entry name" value="Peptidase_S26"/>
</dbReference>
<dbReference type="STRING" id="1548547.BA177_01250"/>
<dbReference type="GO" id="GO:0006465">
    <property type="term" value="P:signal peptide processing"/>
    <property type="evidence" value="ECO:0007669"/>
    <property type="project" value="InterPro"/>
</dbReference>
<evidence type="ECO:0000259" key="1">
    <source>
        <dbReference type="Pfam" id="PF10502"/>
    </source>
</evidence>
<evidence type="ECO:0000313" key="2">
    <source>
        <dbReference type="EMBL" id="ANO50029.1"/>
    </source>
</evidence>
<proteinExistence type="predicted"/>
<feature type="domain" description="Peptidase S26" evidence="1">
    <location>
        <begin position="6"/>
        <end position="152"/>
    </location>
</feature>
<dbReference type="EMBL" id="CP016268">
    <property type="protein sequence ID" value="ANO50029.1"/>
    <property type="molecule type" value="Genomic_DNA"/>
</dbReference>
<dbReference type="Pfam" id="PF10502">
    <property type="entry name" value="Peptidase_S26"/>
    <property type="match status" value="1"/>
</dbReference>
<gene>
    <name evidence="2" type="ORF">BA177_01250</name>
</gene>
<dbReference type="GO" id="GO:0004252">
    <property type="term" value="F:serine-type endopeptidase activity"/>
    <property type="evidence" value="ECO:0007669"/>
    <property type="project" value="InterPro"/>
</dbReference>
<name>A0A193LCA5_9GAMM</name>